<evidence type="ECO:0000313" key="2">
    <source>
        <dbReference type="EMBL" id="QDT40162.1"/>
    </source>
</evidence>
<proteinExistence type="predicted"/>
<name>A0A517R8G4_9PLAN</name>
<feature type="domain" description="DUF1559" evidence="1">
    <location>
        <begin position="33"/>
        <end position="279"/>
    </location>
</feature>
<dbReference type="InterPro" id="IPR012902">
    <property type="entry name" value="N_methyl_site"/>
</dbReference>
<organism evidence="2 3">
    <name type="scientific">Gimesia alba</name>
    <dbReference type="NCBI Taxonomy" id="2527973"/>
    <lineage>
        <taxon>Bacteria</taxon>
        <taxon>Pseudomonadati</taxon>
        <taxon>Planctomycetota</taxon>
        <taxon>Planctomycetia</taxon>
        <taxon>Planctomycetales</taxon>
        <taxon>Planctomycetaceae</taxon>
        <taxon>Gimesia</taxon>
    </lineage>
</organism>
<dbReference type="InterPro" id="IPR011453">
    <property type="entry name" value="DUF1559"/>
</dbReference>
<sequence length="298" mass="32318">MNHRKSRGFTLIELLVVIAVIAILIALLLPAVQQAREAARRSQCKNNLKQYGLALHNYHSTHQVLPPGSLRGTGLAWGFVAHLLPFIDQANVYDTIDFEHTDCAQYIINQQTAGLPDPSSILLPIVTCPSDPNSQIQLLSGPTGPTPNSYNTGRLYPSDYLGVSGSKESSSGTCPFNGILNGDGTLYTKSRTRFGDVTDGLSTTFLVGERGIPSDWGWGWPICGGTECEQYIATERGLAPPDLPPDTNQSVLSFWSWHTGGTHFLMGDGAVRFLSTSLDYPTFLSLSTRSNGEVVGEF</sequence>
<dbReference type="AlphaFoldDB" id="A0A517R8G4"/>
<dbReference type="OrthoDB" id="256292at2"/>
<dbReference type="NCBIfam" id="TIGR02532">
    <property type="entry name" value="IV_pilin_GFxxxE"/>
    <property type="match status" value="1"/>
</dbReference>
<gene>
    <name evidence="2" type="primary">xcpT_2</name>
    <name evidence="2" type="ORF">Pan241w_02180</name>
</gene>
<evidence type="ECO:0000259" key="1">
    <source>
        <dbReference type="Pfam" id="PF07596"/>
    </source>
</evidence>
<evidence type="ECO:0000313" key="3">
    <source>
        <dbReference type="Proteomes" id="UP000317171"/>
    </source>
</evidence>
<dbReference type="KEGG" id="gaz:Pan241w_02180"/>
<dbReference type="PROSITE" id="PS00409">
    <property type="entry name" value="PROKAR_NTER_METHYL"/>
    <property type="match status" value="1"/>
</dbReference>
<dbReference type="EMBL" id="CP036269">
    <property type="protein sequence ID" value="QDT40162.1"/>
    <property type="molecule type" value="Genomic_DNA"/>
</dbReference>
<dbReference type="PANTHER" id="PTHR30093:SF2">
    <property type="entry name" value="TYPE II SECRETION SYSTEM PROTEIN H"/>
    <property type="match status" value="1"/>
</dbReference>
<dbReference type="NCBIfam" id="TIGR04294">
    <property type="entry name" value="pre_pil_HX9DG"/>
    <property type="match status" value="1"/>
</dbReference>
<dbReference type="SUPFAM" id="SSF54523">
    <property type="entry name" value="Pili subunits"/>
    <property type="match status" value="1"/>
</dbReference>
<accession>A0A517R8G4</accession>
<dbReference type="PANTHER" id="PTHR30093">
    <property type="entry name" value="GENERAL SECRETION PATHWAY PROTEIN G"/>
    <property type="match status" value="1"/>
</dbReference>
<dbReference type="InterPro" id="IPR027558">
    <property type="entry name" value="Pre_pil_HX9DG_C"/>
</dbReference>
<dbReference type="Pfam" id="PF07596">
    <property type="entry name" value="SBP_bac_10"/>
    <property type="match status" value="1"/>
</dbReference>
<reference evidence="2 3" key="1">
    <citation type="submission" date="2019-02" db="EMBL/GenBank/DDBJ databases">
        <title>Deep-cultivation of Planctomycetes and their phenomic and genomic characterization uncovers novel biology.</title>
        <authorList>
            <person name="Wiegand S."/>
            <person name="Jogler M."/>
            <person name="Boedeker C."/>
            <person name="Pinto D."/>
            <person name="Vollmers J."/>
            <person name="Rivas-Marin E."/>
            <person name="Kohn T."/>
            <person name="Peeters S.H."/>
            <person name="Heuer A."/>
            <person name="Rast P."/>
            <person name="Oberbeckmann S."/>
            <person name="Bunk B."/>
            <person name="Jeske O."/>
            <person name="Meyerdierks A."/>
            <person name="Storesund J.E."/>
            <person name="Kallscheuer N."/>
            <person name="Luecker S."/>
            <person name="Lage O.M."/>
            <person name="Pohl T."/>
            <person name="Merkel B.J."/>
            <person name="Hornburger P."/>
            <person name="Mueller R.-W."/>
            <person name="Bruemmer F."/>
            <person name="Labrenz M."/>
            <person name="Spormann A.M."/>
            <person name="Op den Camp H."/>
            <person name="Overmann J."/>
            <person name="Amann R."/>
            <person name="Jetten M.S.M."/>
            <person name="Mascher T."/>
            <person name="Medema M.H."/>
            <person name="Devos D.P."/>
            <person name="Kaster A.-K."/>
            <person name="Ovreas L."/>
            <person name="Rohde M."/>
            <person name="Galperin M.Y."/>
            <person name="Jogler C."/>
        </authorList>
    </citation>
    <scope>NUCLEOTIDE SEQUENCE [LARGE SCALE GENOMIC DNA]</scope>
    <source>
        <strain evidence="2 3">Pan241w</strain>
    </source>
</reference>
<dbReference type="RefSeq" id="WP_145209646.1">
    <property type="nucleotide sequence ID" value="NZ_CP036269.1"/>
</dbReference>
<keyword evidence="3" id="KW-1185">Reference proteome</keyword>
<dbReference type="Proteomes" id="UP000317171">
    <property type="component" value="Chromosome"/>
</dbReference>
<dbReference type="Gene3D" id="3.30.700.10">
    <property type="entry name" value="Glycoprotein, Type 4 Pilin"/>
    <property type="match status" value="1"/>
</dbReference>
<dbReference type="InterPro" id="IPR045584">
    <property type="entry name" value="Pilin-like"/>
</dbReference>
<protein>
    <submittedName>
        <fullName evidence="2">Type II secretion system protein G</fullName>
    </submittedName>
</protein>
<dbReference type="Pfam" id="PF07963">
    <property type="entry name" value="N_methyl"/>
    <property type="match status" value="1"/>
</dbReference>